<dbReference type="Proteomes" id="UP000268233">
    <property type="component" value="Unassembled WGS sequence"/>
</dbReference>
<keyword evidence="1" id="KW-1133">Transmembrane helix</keyword>
<name>A0A495R6V0_9EURY</name>
<keyword evidence="3" id="KW-1185">Reference proteome</keyword>
<feature type="transmembrane region" description="Helical" evidence="1">
    <location>
        <begin position="6"/>
        <end position="26"/>
    </location>
</feature>
<sequence length="30" mass="3202">MSQKELLFLVLTGIALMMFVTAMVLVSGAS</sequence>
<accession>A0A495R6V0</accession>
<gene>
    <name evidence="2" type="ORF">BDK61_2285</name>
</gene>
<evidence type="ECO:0000256" key="1">
    <source>
        <dbReference type="SAM" id="Phobius"/>
    </source>
</evidence>
<evidence type="ECO:0000313" key="2">
    <source>
        <dbReference type="EMBL" id="RKS82960.1"/>
    </source>
</evidence>
<dbReference type="AlphaFoldDB" id="A0A495R6V0"/>
<comment type="caution">
    <text evidence="2">The sequence shown here is derived from an EMBL/GenBank/DDBJ whole genome shotgun (WGS) entry which is preliminary data.</text>
</comment>
<evidence type="ECO:0000313" key="3">
    <source>
        <dbReference type="Proteomes" id="UP000268233"/>
    </source>
</evidence>
<keyword evidence="1" id="KW-0812">Transmembrane</keyword>
<reference evidence="2 3" key="1">
    <citation type="submission" date="2018-10" db="EMBL/GenBank/DDBJ databases">
        <title>Genomic Encyclopedia of Archaeal and Bacterial Type Strains, Phase II (KMG-II): from individual species to whole genera.</title>
        <authorList>
            <person name="Goeker M."/>
        </authorList>
    </citation>
    <scope>NUCLEOTIDE SEQUENCE [LARGE SCALE GENOMIC DNA]</scope>
    <source>
        <strain evidence="2 3">DSM 11927</strain>
    </source>
</reference>
<proteinExistence type="predicted"/>
<protein>
    <submittedName>
        <fullName evidence="2">Uncharacterized protein</fullName>
    </submittedName>
</protein>
<keyword evidence="1" id="KW-0472">Membrane</keyword>
<dbReference type="EMBL" id="RBWW01000001">
    <property type="protein sequence ID" value="RKS82960.1"/>
    <property type="molecule type" value="Genomic_DNA"/>
</dbReference>
<organism evidence="2 3">
    <name type="scientific">Haloarcula quadrata</name>
    <dbReference type="NCBI Taxonomy" id="182779"/>
    <lineage>
        <taxon>Archaea</taxon>
        <taxon>Methanobacteriati</taxon>
        <taxon>Methanobacteriota</taxon>
        <taxon>Stenosarchaea group</taxon>
        <taxon>Halobacteria</taxon>
        <taxon>Halobacteriales</taxon>
        <taxon>Haloarculaceae</taxon>
        <taxon>Haloarcula</taxon>
    </lineage>
</organism>